<sequence>MIWIRRYQTTFVKKQFRFELQKYSCGTHKVVVQFYAEIGNWFGISDICDDRTVKVF</sequence>
<evidence type="ECO:0000313" key="1">
    <source>
        <dbReference type="EMBL" id="TQD73209.1"/>
    </source>
</evidence>
<dbReference type="AlphaFoldDB" id="A0A540KGA5"/>
<accession>A0A540KGA5</accession>
<protein>
    <submittedName>
        <fullName evidence="1">Uncharacterized protein</fullName>
    </submittedName>
</protein>
<dbReference type="EMBL" id="VIEB01001320">
    <property type="protein sequence ID" value="TQD73209.1"/>
    <property type="molecule type" value="Genomic_DNA"/>
</dbReference>
<evidence type="ECO:0000313" key="2">
    <source>
        <dbReference type="Proteomes" id="UP000315295"/>
    </source>
</evidence>
<keyword evidence="2" id="KW-1185">Reference proteome</keyword>
<organism evidence="1 2">
    <name type="scientific">Malus baccata</name>
    <name type="common">Siberian crab apple</name>
    <name type="synonym">Pyrus baccata</name>
    <dbReference type="NCBI Taxonomy" id="106549"/>
    <lineage>
        <taxon>Eukaryota</taxon>
        <taxon>Viridiplantae</taxon>
        <taxon>Streptophyta</taxon>
        <taxon>Embryophyta</taxon>
        <taxon>Tracheophyta</taxon>
        <taxon>Spermatophyta</taxon>
        <taxon>Magnoliopsida</taxon>
        <taxon>eudicotyledons</taxon>
        <taxon>Gunneridae</taxon>
        <taxon>Pentapetalae</taxon>
        <taxon>rosids</taxon>
        <taxon>fabids</taxon>
        <taxon>Rosales</taxon>
        <taxon>Rosaceae</taxon>
        <taxon>Amygdaloideae</taxon>
        <taxon>Maleae</taxon>
        <taxon>Malus</taxon>
    </lineage>
</organism>
<proteinExistence type="predicted"/>
<comment type="caution">
    <text evidence="1">The sequence shown here is derived from an EMBL/GenBank/DDBJ whole genome shotgun (WGS) entry which is preliminary data.</text>
</comment>
<reference evidence="1 2" key="1">
    <citation type="journal article" date="2019" name="G3 (Bethesda)">
        <title>Sequencing of a Wild Apple (Malus baccata) Genome Unravels the Differences Between Cultivated and Wild Apple Species Regarding Disease Resistance and Cold Tolerance.</title>
        <authorList>
            <person name="Chen X."/>
        </authorList>
    </citation>
    <scope>NUCLEOTIDE SEQUENCE [LARGE SCALE GENOMIC DNA]</scope>
    <source>
        <strain evidence="2">cv. Shandingzi</strain>
        <tissue evidence="1">Leaves</tissue>
    </source>
</reference>
<gene>
    <name evidence="1" type="ORF">C1H46_041264</name>
</gene>
<name>A0A540KGA5_MALBA</name>
<dbReference type="Proteomes" id="UP000315295">
    <property type="component" value="Unassembled WGS sequence"/>
</dbReference>